<dbReference type="InterPro" id="IPR013325">
    <property type="entry name" value="RNA_pol_sigma_r2"/>
</dbReference>
<feature type="domain" description="RNA polymerase sigma-70 region 2" evidence="7">
    <location>
        <begin position="17"/>
        <end position="83"/>
    </location>
</feature>
<dbReference type="InterPro" id="IPR036388">
    <property type="entry name" value="WH-like_DNA-bd_sf"/>
</dbReference>
<evidence type="ECO:0000259" key="7">
    <source>
        <dbReference type="Pfam" id="PF04542"/>
    </source>
</evidence>
<dbReference type="InterPro" id="IPR013324">
    <property type="entry name" value="RNA_pol_sigma_r3/r4-like"/>
</dbReference>
<protein>
    <recommendedName>
        <fullName evidence="6">RNA polymerase sigma factor</fullName>
    </recommendedName>
</protein>
<organism evidence="8 9">
    <name type="scientific">Haloferula helveola</name>
    <dbReference type="NCBI Taxonomy" id="490095"/>
    <lineage>
        <taxon>Bacteria</taxon>
        <taxon>Pseudomonadati</taxon>
        <taxon>Verrucomicrobiota</taxon>
        <taxon>Verrucomicrobiia</taxon>
        <taxon>Verrucomicrobiales</taxon>
        <taxon>Verrucomicrobiaceae</taxon>
        <taxon>Haloferula</taxon>
    </lineage>
</organism>
<keyword evidence="3 6" id="KW-0731">Sigma factor</keyword>
<dbReference type="InterPro" id="IPR039425">
    <property type="entry name" value="RNA_pol_sigma-70-like"/>
</dbReference>
<keyword evidence="5 6" id="KW-0804">Transcription</keyword>
<proteinExistence type="inferred from homology"/>
<dbReference type="PANTHER" id="PTHR43133">
    <property type="entry name" value="RNA POLYMERASE ECF-TYPE SIGMA FACTO"/>
    <property type="match status" value="1"/>
</dbReference>
<evidence type="ECO:0000256" key="5">
    <source>
        <dbReference type="ARBA" id="ARBA00023163"/>
    </source>
</evidence>
<dbReference type="Gene3D" id="1.10.1740.10">
    <property type="match status" value="1"/>
</dbReference>
<dbReference type="SUPFAM" id="SSF88946">
    <property type="entry name" value="Sigma2 domain of RNA polymerase sigma factors"/>
    <property type="match status" value="1"/>
</dbReference>
<evidence type="ECO:0000256" key="6">
    <source>
        <dbReference type="RuleBase" id="RU000716"/>
    </source>
</evidence>
<dbReference type="PROSITE" id="PS01063">
    <property type="entry name" value="SIGMA70_ECF"/>
    <property type="match status" value="1"/>
</dbReference>
<dbReference type="RefSeq" id="WP_338686899.1">
    <property type="nucleotide sequence ID" value="NZ_AP024702.1"/>
</dbReference>
<evidence type="ECO:0000313" key="9">
    <source>
        <dbReference type="Proteomes" id="UP001374893"/>
    </source>
</evidence>
<dbReference type="Gene3D" id="1.10.10.10">
    <property type="entry name" value="Winged helix-like DNA-binding domain superfamily/Winged helix DNA-binding domain"/>
    <property type="match status" value="1"/>
</dbReference>
<evidence type="ECO:0000256" key="4">
    <source>
        <dbReference type="ARBA" id="ARBA00023125"/>
    </source>
</evidence>
<evidence type="ECO:0000313" key="8">
    <source>
        <dbReference type="EMBL" id="BCX50019.1"/>
    </source>
</evidence>
<evidence type="ECO:0000256" key="3">
    <source>
        <dbReference type="ARBA" id="ARBA00023082"/>
    </source>
</evidence>
<dbReference type="InterPro" id="IPR000838">
    <property type="entry name" value="RNA_pol_sigma70_ECF_CS"/>
</dbReference>
<keyword evidence="2 6" id="KW-0805">Transcription regulation</keyword>
<keyword evidence="9" id="KW-1185">Reference proteome</keyword>
<sequence length="179" mass="20621">MSPTPRKPLRPEDFNDLVREHEGWIRGFFRARVRDWTAADDLAQDVFVTAYRGLRKFRGDSSVGTWLRGIAVNHLRNFIRKRREQCIGGSEELQLLMDPVEARESERHEGGRLDALRECLSRVDGPARQLLQQRYVVGQTVRELASESGRGYSALTMQLHRLRESLAECVKKQTRSSLS</sequence>
<dbReference type="NCBIfam" id="TIGR02989">
    <property type="entry name" value="Sig-70_gvs1"/>
    <property type="match status" value="1"/>
</dbReference>
<dbReference type="InterPro" id="IPR007627">
    <property type="entry name" value="RNA_pol_sigma70_r2"/>
</dbReference>
<dbReference type="InterPro" id="IPR014284">
    <property type="entry name" value="RNA_pol_sigma-70_dom"/>
</dbReference>
<reference evidence="8 9" key="1">
    <citation type="submission" date="2021-06" db="EMBL/GenBank/DDBJ databases">
        <title>Complete genome of Haloferula helveola possessing various polysaccharide degrading enzymes.</title>
        <authorList>
            <person name="Takami H."/>
            <person name="Huang C."/>
            <person name="Hamasaki K."/>
        </authorList>
    </citation>
    <scope>NUCLEOTIDE SEQUENCE [LARGE SCALE GENOMIC DNA]</scope>
    <source>
        <strain evidence="8 9">CN-1</strain>
    </source>
</reference>
<dbReference type="InterPro" id="IPR014331">
    <property type="entry name" value="RNA_pol_sigma70_ECF_RHOBA"/>
</dbReference>
<keyword evidence="4 6" id="KW-0238">DNA-binding</keyword>
<dbReference type="EMBL" id="AP024702">
    <property type="protein sequence ID" value="BCX50019.1"/>
    <property type="molecule type" value="Genomic_DNA"/>
</dbReference>
<name>A0ABN6HC76_9BACT</name>
<dbReference type="NCBIfam" id="TIGR02937">
    <property type="entry name" value="sigma70-ECF"/>
    <property type="match status" value="1"/>
</dbReference>
<comment type="similarity">
    <text evidence="1 6">Belongs to the sigma-70 factor family. ECF subfamily.</text>
</comment>
<gene>
    <name evidence="8" type="ORF">HAHE_39270</name>
</gene>
<dbReference type="Proteomes" id="UP001374893">
    <property type="component" value="Chromosome"/>
</dbReference>
<evidence type="ECO:0000256" key="1">
    <source>
        <dbReference type="ARBA" id="ARBA00010641"/>
    </source>
</evidence>
<dbReference type="SUPFAM" id="SSF88659">
    <property type="entry name" value="Sigma3 and sigma4 domains of RNA polymerase sigma factors"/>
    <property type="match status" value="1"/>
</dbReference>
<evidence type="ECO:0000256" key="2">
    <source>
        <dbReference type="ARBA" id="ARBA00023015"/>
    </source>
</evidence>
<dbReference type="PANTHER" id="PTHR43133:SF51">
    <property type="entry name" value="RNA POLYMERASE SIGMA FACTOR"/>
    <property type="match status" value="1"/>
</dbReference>
<dbReference type="Pfam" id="PF04542">
    <property type="entry name" value="Sigma70_r2"/>
    <property type="match status" value="1"/>
</dbReference>
<accession>A0ABN6HC76</accession>